<comment type="caution">
    <text evidence="2">The sequence shown here is derived from an EMBL/GenBank/DDBJ whole genome shotgun (WGS) entry which is preliminary data.</text>
</comment>
<accession>A0A5M9JEF0</accession>
<keyword evidence="1" id="KW-0732">Signal</keyword>
<name>A0A5M9JEF0_MONFR</name>
<proteinExistence type="predicted"/>
<reference evidence="2 3" key="1">
    <citation type="submission" date="2019-06" db="EMBL/GenBank/DDBJ databases">
        <title>Genome Sequence of the Brown Rot Fungal Pathogen Monilinia fructicola.</title>
        <authorList>
            <person name="De Miccolis Angelini R.M."/>
            <person name="Landi L."/>
            <person name="Abate D."/>
            <person name="Pollastro S."/>
            <person name="Romanazzi G."/>
            <person name="Faretra F."/>
        </authorList>
    </citation>
    <scope>NUCLEOTIDE SEQUENCE [LARGE SCALE GENOMIC DNA]</scope>
    <source>
        <strain evidence="2 3">Mfrc123</strain>
    </source>
</reference>
<evidence type="ECO:0000313" key="3">
    <source>
        <dbReference type="Proteomes" id="UP000322873"/>
    </source>
</evidence>
<sequence>MSLIHMFRTFLLLHLHFQSFMMHLNPIFQSFRPTNLYPSQEVNSASPRPSVPYAPLLPTSCFEDSATITHFGYIFIVIFSPDIILKIVYVDPVMTTTSFTTVNKNSLKFVFIFCHVGELLVSLLFEELDFFVVSLNLWFNSTWRSSSSVTQVCINFDIIHLL</sequence>
<feature type="chain" id="PRO_5024346617" evidence="1">
    <location>
        <begin position="19"/>
        <end position="162"/>
    </location>
</feature>
<dbReference type="EMBL" id="VICG01000012">
    <property type="protein sequence ID" value="KAA8566289.1"/>
    <property type="molecule type" value="Genomic_DNA"/>
</dbReference>
<protein>
    <submittedName>
        <fullName evidence="2">Uncharacterized protein</fullName>
    </submittedName>
</protein>
<dbReference type="AlphaFoldDB" id="A0A5M9JEF0"/>
<feature type="signal peptide" evidence="1">
    <location>
        <begin position="1"/>
        <end position="18"/>
    </location>
</feature>
<organism evidence="2 3">
    <name type="scientific">Monilinia fructicola</name>
    <name type="common">Brown rot fungus</name>
    <name type="synonym">Ciboria fructicola</name>
    <dbReference type="NCBI Taxonomy" id="38448"/>
    <lineage>
        <taxon>Eukaryota</taxon>
        <taxon>Fungi</taxon>
        <taxon>Dikarya</taxon>
        <taxon>Ascomycota</taxon>
        <taxon>Pezizomycotina</taxon>
        <taxon>Leotiomycetes</taxon>
        <taxon>Helotiales</taxon>
        <taxon>Sclerotiniaceae</taxon>
        <taxon>Monilinia</taxon>
    </lineage>
</organism>
<evidence type="ECO:0000313" key="2">
    <source>
        <dbReference type="EMBL" id="KAA8566289.1"/>
    </source>
</evidence>
<gene>
    <name evidence="2" type="ORF">EYC84_008887</name>
</gene>
<evidence type="ECO:0000256" key="1">
    <source>
        <dbReference type="SAM" id="SignalP"/>
    </source>
</evidence>
<dbReference type="Proteomes" id="UP000322873">
    <property type="component" value="Unassembled WGS sequence"/>
</dbReference>
<keyword evidence="3" id="KW-1185">Reference proteome</keyword>